<dbReference type="PATRIC" id="fig|1227485.3.peg.1045"/>
<dbReference type="AlphaFoldDB" id="M0DTZ0"/>
<name>M0DTZ0_9EURY</name>
<proteinExistence type="predicted"/>
<dbReference type="Proteomes" id="UP000011523">
    <property type="component" value="Unassembled WGS sequence"/>
</dbReference>
<comment type="caution">
    <text evidence="1">The sequence shown here is derived from an EMBL/GenBank/DDBJ whole genome shotgun (WGS) entry which is preliminary data.</text>
</comment>
<keyword evidence="2" id="KW-1185">Reference proteome</keyword>
<protein>
    <recommendedName>
        <fullName evidence="3">Rubrerythrin-like domain-containing protein</fullName>
    </recommendedName>
</protein>
<evidence type="ECO:0000313" key="2">
    <source>
        <dbReference type="Proteomes" id="UP000011523"/>
    </source>
</evidence>
<evidence type="ECO:0008006" key="3">
    <source>
        <dbReference type="Google" id="ProtNLM"/>
    </source>
</evidence>
<dbReference type="NCBIfam" id="NF033497">
    <property type="entry name" value="rubre_like_arch"/>
    <property type="match status" value="1"/>
</dbReference>
<evidence type="ECO:0000313" key="1">
    <source>
        <dbReference type="EMBL" id="ELZ38961.1"/>
    </source>
</evidence>
<gene>
    <name evidence="1" type="ORF">C472_05451</name>
</gene>
<organism evidence="1 2">
    <name type="scientific">Halorubrum tebenquichense DSM 14210</name>
    <dbReference type="NCBI Taxonomy" id="1227485"/>
    <lineage>
        <taxon>Archaea</taxon>
        <taxon>Methanobacteriati</taxon>
        <taxon>Methanobacteriota</taxon>
        <taxon>Stenosarchaea group</taxon>
        <taxon>Halobacteria</taxon>
        <taxon>Halobacteriales</taxon>
        <taxon>Haloferacaceae</taxon>
        <taxon>Halorubrum</taxon>
    </lineage>
</organism>
<dbReference type="RefSeq" id="WP_006628781.1">
    <property type="nucleotide sequence ID" value="NZ_AOJD01000031.1"/>
</dbReference>
<dbReference type="InterPro" id="IPR055553">
    <property type="entry name" value="DUF7129"/>
</dbReference>
<dbReference type="OrthoDB" id="280213at2157"/>
<reference evidence="1 2" key="1">
    <citation type="journal article" date="2014" name="PLoS Genet.">
        <title>Phylogenetically driven sequencing of extremely halophilic archaea reveals strategies for static and dynamic osmo-response.</title>
        <authorList>
            <person name="Becker E.A."/>
            <person name="Seitzer P.M."/>
            <person name="Tritt A."/>
            <person name="Larsen D."/>
            <person name="Krusor M."/>
            <person name="Yao A.I."/>
            <person name="Wu D."/>
            <person name="Madern D."/>
            <person name="Eisen J.A."/>
            <person name="Darling A.E."/>
            <person name="Facciotti M.T."/>
        </authorList>
    </citation>
    <scope>NUCLEOTIDE SEQUENCE [LARGE SCALE GENOMIC DNA]</scope>
    <source>
        <strain evidence="1 2">DSM 14210</strain>
    </source>
</reference>
<sequence>MRPETDHVEEEVYECFECGRRTDSPGQCECGGELLHIGHSRDL</sequence>
<dbReference type="EMBL" id="AOJD01000031">
    <property type="protein sequence ID" value="ELZ38961.1"/>
    <property type="molecule type" value="Genomic_DNA"/>
</dbReference>
<accession>M0DTZ0</accession>